<dbReference type="Pfam" id="PF01750">
    <property type="entry name" value="HycI"/>
    <property type="match status" value="1"/>
</dbReference>
<dbReference type="InterPro" id="IPR023430">
    <property type="entry name" value="Pept_HybD-like_dom_sf"/>
</dbReference>
<dbReference type="SUPFAM" id="SSF53163">
    <property type="entry name" value="HybD-like"/>
    <property type="match status" value="1"/>
</dbReference>
<dbReference type="NCBIfam" id="TIGR00072">
    <property type="entry name" value="hydrog_prot"/>
    <property type="match status" value="1"/>
</dbReference>
<dbReference type="RefSeq" id="WP_055580096.1">
    <property type="nucleotide sequence ID" value="NZ_LKTM01000339.1"/>
</dbReference>
<reference evidence="5 6" key="1">
    <citation type="submission" date="2015-10" db="EMBL/GenBank/DDBJ databases">
        <title>Mycobacterium gordonae draft genome assembly.</title>
        <authorList>
            <person name="Ustinova V."/>
            <person name="Smirnova T."/>
            <person name="Blagodatskikh K."/>
            <person name="Varlamov D."/>
            <person name="Larionova E."/>
            <person name="Chernousova L."/>
        </authorList>
    </citation>
    <scope>NUCLEOTIDE SEQUENCE [LARGE SCALE GENOMIC DNA]</scope>
    <source>
        <strain evidence="5 6">CTRI 14-8773</strain>
    </source>
</reference>
<dbReference type="GO" id="GO:0004190">
    <property type="term" value="F:aspartic-type endopeptidase activity"/>
    <property type="evidence" value="ECO:0007669"/>
    <property type="project" value="UniProtKB-KW"/>
</dbReference>
<dbReference type="STRING" id="1778.A9W97_08585"/>
<comment type="caution">
    <text evidence="5">The sequence shown here is derived from an EMBL/GenBank/DDBJ whole genome shotgun (WGS) entry which is preliminary data.</text>
</comment>
<name>A0A0Q2QBA4_MYCGO</name>
<accession>A0A0Q2QBA4</accession>
<dbReference type="InterPro" id="IPR000671">
    <property type="entry name" value="Peptidase_A31"/>
</dbReference>
<gene>
    <name evidence="5" type="ORF">AO501_11365</name>
</gene>
<protein>
    <submittedName>
        <fullName evidence="5">Peptidase M52</fullName>
    </submittedName>
</protein>
<evidence type="ECO:0000256" key="1">
    <source>
        <dbReference type="ARBA" id="ARBA00006814"/>
    </source>
</evidence>
<evidence type="ECO:0000256" key="3">
    <source>
        <dbReference type="ARBA" id="ARBA00022750"/>
    </source>
</evidence>
<evidence type="ECO:0000313" key="5">
    <source>
        <dbReference type="EMBL" id="KQH77053.1"/>
    </source>
</evidence>
<evidence type="ECO:0000256" key="2">
    <source>
        <dbReference type="ARBA" id="ARBA00022670"/>
    </source>
</evidence>
<dbReference type="CDD" id="cd00518">
    <property type="entry name" value="H2MP"/>
    <property type="match status" value="1"/>
</dbReference>
<organism evidence="5 6">
    <name type="scientific">Mycobacterium gordonae</name>
    <dbReference type="NCBI Taxonomy" id="1778"/>
    <lineage>
        <taxon>Bacteria</taxon>
        <taxon>Bacillati</taxon>
        <taxon>Actinomycetota</taxon>
        <taxon>Actinomycetes</taxon>
        <taxon>Mycobacteriales</taxon>
        <taxon>Mycobacteriaceae</taxon>
        <taxon>Mycobacterium</taxon>
    </lineage>
</organism>
<dbReference type="PANTHER" id="PTHR30302:SF1">
    <property type="entry name" value="HYDROGENASE 2 MATURATION PROTEASE"/>
    <property type="match status" value="1"/>
</dbReference>
<dbReference type="PANTHER" id="PTHR30302">
    <property type="entry name" value="HYDROGENASE 1 MATURATION PROTEASE"/>
    <property type="match status" value="1"/>
</dbReference>
<dbReference type="Proteomes" id="UP000051677">
    <property type="component" value="Unassembled WGS sequence"/>
</dbReference>
<keyword evidence="3" id="KW-0064">Aspartyl protease</keyword>
<sequence>MTGTVAVIGLGNRYRRDDGLGVTAARALGDLALPGVEVVTGIMDPLTLLDVWTGVRLAVIIDAAVTTASTGGRIRCCSLDELLSSAKSLSSHSIDVGRTYALGQALGRVPEALQIYAVDVADTGHGVGFTAQVEQAVPQVVALAAAEIIRVTGVSG</sequence>
<evidence type="ECO:0000313" key="6">
    <source>
        <dbReference type="Proteomes" id="UP000051677"/>
    </source>
</evidence>
<dbReference type="EMBL" id="LKTM01000339">
    <property type="protein sequence ID" value="KQH77053.1"/>
    <property type="molecule type" value="Genomic_DNA"/>
</dbReference>
<dbReference type="GO" id="GO:0016485">
    <property type="term" value="P:protein processing"/>
    <property type="evidence" value="ECO:0007669"/>
    <property type="project" value="TreeGrafter"/>
</dbReference>
<dbReference type="Gene3D" id="3.40.50.1450">
    <property type="entry name" value="HybD-like"/>
    <property type="match status" value="1"/>
</dbReference>
<keyword evidence="4" id="KW-0378">Hydrolase</keyword>
<dbReference type="OrthoDB" id="164170at2"/>
<proteinExistence type="inferred from homology"/>
<dbReference type="AlphaFoldDB" id="A0A0Q2QBA4"/>
<comment type="similarity">
    <text evidence="1">Belongs to the peptidase A31 family.</text>
</comment>
<dbReference type="GO" id="GO:0008047">
    <property type="term" value="F:enzyme activator activity"/>
    <property type="evidence" value="ECO:0007669"/>
    <property type="project" value="InterPro"/>
</dbReference>
<evidence type="ECO:0000256" key="4">
    <source>
        <dbReference type="ARBA" id="ARBA00022801"/>
    </source>
</evidence>
<keyword evidence="2" id="KW-0645">Protease</keyword>